<keyword evidence="2" id="KW-1185">Reference proteome</keyword>
<gene>
    <name evidence="1" type="ORF">ACFOGJ_06770</name>
</gene>
<reference evidence="2" key="1">
    <citation type="journal article" date="2019" name="Int. J. Syst. Evol. Microbiol.">
        <title>The Global Catalogue of Microorganisms (GCM) 10K type strain sequencing project: providing services to taxonomists for standard genome sequencing and annotation.</title>
        <authorList>
            <consortium name="The Broad Institute Genomics Platform"/>
            <consortium name="The Broad Institute Genome Sequencing Center for Infectious Disease"/>
            <person name="Wu L."/>
            <person name="Ma J."/>
        </authorList>
    </citation>
    <scope>NUCLEOTIDE SEQUENCE [LARGE SCALE GENOMIC DNA]</scope>
    <source>
        <strain evidence="2">KCTC 42964</strain>
    </source>
</reference>
<evidence type="ECO:0000313" key="2">
    <source>
        <dbReference type="Proteomes" id="UP001595528"/>
    </source>
</evidence>
<evidence type="ECO:0000313" key="1">
    <source>
        <dbReference type="EMBL" id="MFC3226924.1"/>
    </source>
</evidence>
<dbReference type="RefSeq" id="WP_379899077.1">
    <property type="nucleotide sequence ID" value="NZ_JBHRTR010000018.1"/>
</dbReference>
<name>A0ABV7KX70_9PROT</name>
<comment type="caution">
    <text evidence="1">The sequence shown here is derived from an EMBL/GenBank/DDBJ whole genome shotgun (WGS) entry which is preliminary data.</text>
</comment>
<accession>A0ABV7KX70</accession>
<sequence length="113" mass="12171">MPFTPWNVRAAGLAVPRDAWQAWMQLGSAATATWLAAAEVVALRLPMLALAGLTAGGQGSAELRRMIAEKPGAFSRSWQILAWQLATAPVRAQTAALAPIRRRAEANVRRLRA</sequence>
<dbReference type="Proteomes" id="UP001595528">
    <property type="component" value="Unassembled WGS sequence"/>
</dbReference>
<organism evidence="1 2">
    <name type="scientific">Marinibaculum pumilum</name>
    <dbReference type="NCBI Taxonomy" id="1766165"/>
    <lineage>
        <taxon>Bacteria</taxon>
        <taxon>Pseudomonadati</taxon>
        <taxon>Pseudomonadota</taxon>
        <taxon>Alphaproteobacteria</taxon>
        <taxon>Rhodospirillales</taxon>
        <taxon>Rhodospirillaceae</taxon>
        <taxon>Marinibaculum</taxon>
    </lineage>
</organism>
<protein>
    <submittedName>
        <fullName evidence="1">Uncharacterized protein</fullName>
    </submittedName>
</protein>
<dbReference type="EMBL" id="JBHRTR010000018">
    <property type="protein sequence ID" value="MFC3226924.1"/>
    <property type="molecule type" value="Genomic_DNA"/>
</dbReference>
<proteinExistence type="predicted"/>